<dbReference type="STRING" id="762376.AXYL_03548"/>
<organism evidence="1 2">
    <name type="scientific">Achromobacter xylosoxidans (strain A8)</name>
    <dbReference type="NCBI Taxonomy" id="762376"/>
    <lineage>
        <taxon>Bacteria</taxon>
        <taxon>Pseudomonadati</taxon>
        <taxon>Pseudomonadota</taxon>
        <taxon>Betaproteobacteria</taxon>
        <taxon>Burkholderiales</taxon>
        <taxon>Alcaligenaceae</taxon>
        <taxon>Achromobacter</taxon>
    </lineage>
</organism>
<dbReference type="Proteomes" id="UP000006876">
    <property type="component" value="Chromosome"/>
</dbReference>
<proteinExistence type="predicted"/>
<evidence type="ECO:0000313" key="1">
    <source>
        <dbReference type="EMBL" id="ADP16868.1"/>
    </source>
</evidence>
<protein>
    <submittedName>
        <fullName evidence="1">Uncharacterized protein</fullName>
    </submittedName>
</protein>
<dbReference type="EMBL" id="CP002287">
    <property type="protein sequence ID" value="ADP16868.1"/>
    <property type="molecule type" value="Genomic_DNA"/>
</dbReference>
<evidence type="ECO:0000313" key="2">
    <source>
        <dbReference type="Proteomes" id="UP000006876"/>
    </source>
</evidence>
<sequence>MKTKIVHIFRAIVLMLGFFIWSGGVQASEIRLTMYADGKSCPANCDAHVVFDAKLNGTEYAHTPASTTASYSACTKGADCEVCIASGRKQCLIVMYRGAGPSKNTFDFTPAFFEARCQSTDGLPSLKKKCDELIRDATALKNRINCIRTPEHVTCKDLVAQAKAQQETDLVSYQQCRSLGATQFNKTKPVAQQRSSDCAYEARGTGGPNSKGVTWKKLLPGACYAGSYVGRDGLDCCSGNVMADGHLGSECRAFYPAS</sequence>
<reference evidence="1 2" key="1">
    <citation type="journal article" date="2011" name="J. Bacteriol.">
        <title>Complete genome sequence of the haloaromatic acid-degrading bacterium Achromobacter xylosoxidans A8.</title>
        <authorList>
            <person name="Strnad H."/>
            <person name="Ridl J."/>
            <person name="Paces J."/>
            <person name="Kolar M."/>
            <person name="Vlcek C."/>
            <person name="Paces V."/>
        </authorList>
    </citation>
    <scope>NUCLEOTIDE SEQUENCE [LARGE SCALE GENOMIC DNA]</scope>
    <source>
        <strain evidence="1 2">A8</strain>
    </source>
</reference>
<dbReference type="KEGG" id="axy:AXYL_03548"/>
<dbReference type="RefSeq" id="WP_013394182.1">
    <property type="nucleotide sequence ID" value="NC_014640.1"/>
</dbReference>
<dbReference type="AlphaFoldDB" id="E3HK71"/>
<gene>
    <name evidence="1" type="ordered locus">AXYL_03548</name>
</gene>
<dbReference type="HOGENOM" id="CLU_1076146_0_0_4"/>
<accession>E3HK71</accession>
<name>E3HK71_ACHXA</name>